<dbReference type="RefSeq" id="WP_059032187.1">
    <property type="nucleotide sequence ID" value="NZ_DF977000.1"/>
</dbReference>
<dbReference type="InterPro" id="IPR002708">
    <property type="entry name" value="HcyBio"/>
</dbReference>
<dbReference type="AlphaFoldDB" id="A0A0U9HDM2"/>
<sequence length="393" mass="43267">MEVKKSFEEINEKIKNGTAVVVTAEEIIDIVKEKGVDEATKYVDVVTTATFGPMCSSGAFLNFGHSDPPIRMTKVLLNNVPAHAGLAAVDAYLGATETSTDRGIEYGGAHVICDLISGKKIHLQATSPGTDCYPRKEIDTYITKDSVNEAYLFNPRNCYQNYNAATNTSSRTLYTYMGVLQPNMANINYSTAGELSPLLNDPYLRTIGIGTRIFLAGAPGYVAWQGTQFLTEVERETNGVPIGSAATLAVIGNLKEMSCDYIQPAVFEKYGTSMFVGIGIPIPVLDKDMLMNLAVENKDIYTYIVDYSTGRRSRPILGKVSYAQLRSGTVTFEGRQIPTTPLSSLSKAREIAAELKRWIQMKKFTLQEPIEHFGKVAKLNTLEEVREGEFEDE</sequence>
<reference evidence="2" key="1">
    <citation type="journal article" date="2016" name="Genome Announc.">
        <title>Draft Genome Sequence of the Syntrophic Lactate-Degrading Bacterium Tepidanaerobacter syntrophicus JLT.</title>
        <authorList>
            <person name="Matsuura N."/>
            <person name="Ohashi A."/>
            <person name="Tourlousse D.M."/>
            <person name="Sekiguchi Y."/>
        </authorList>
    </citation>
    <scope>NUCLEOTIDE SEQUENCE [LARGE SCALE GENOMIC DNA]</scope>
    <source>
        <strain evidence="2">JL</strain>
    </source>
</reference>
<evidence type="ECO:0000313" key="3">
    <source>
        <dbReference type="Proteomes" id="UP000062160"/>
    </source>
</evidence>
<protein>
    <submittedName>
        <fullName evidence="2">Uncharacterized conserved protein, DUF39 family</fullName>
    </submittedName>
</protein>
<organism evidence="2">
    <name type="scientific">Tepidanaerobacter syntrophicus</name>
    <dbReference type="NCBI Taxonomy" id="224999"/>
    <lineage>
        <taxon>Bacteria</taxon>
        <taxon>Bacillati</taxon>
        <taxon>Bacillota</taxon>
        <taxon>Clostridia</taxon>
        <taxon>Thermosediminibacterales</taxon>
        <taxon>Tepidanaerobacteraceae</taxon>
        <taxon>Tepidanaerobacter</taxon>
    </lineage>
</organism>
<evidence type="ECO:0000259" key="1">
    <source>
        <dbReference type="Pfam" id="PF01837"/>
    </source>
</evidence>
<keyword evidence="3" id="KW-1185">Reference proteome</keyword>
<dbReference type="STRING" id="224999.GCA_001485475_00923"/>
<accession>A0A0U9HDM2</accession>
<feature type="domain" description="Homocysteine biosynthesis enzyme sulfur-incorporation" evidence="1">
    <location>
        <begin position="19"/>
        <end position="366"/>
    </location>
</feature>
<proteinExistence type="predicted"/>
<dbReference type="OrthoDB" id="9765041at2"/>
<dbReference type="Pfam" id="PF01837">
    <property type="entry name" value="HcyBio"/>
    <property type="match status" value="1"/>
</dbReference>
<name>A0A0U9HDM2_9FIRM</name>
<gene>
    <name evidence="2" type="ORF">TSYNT_6298</name>
</gene>
<dbReference type="EMBL" id="DF977000">
    <property type="protein sequence ID" value="GAQ24914.1"/>
    <property type="molecule type" value="Genomic_DNA"/>
</dbReference>
<evidence type="ECO:0000313" key="2">
    <source>
        <dbReference type="EMBL" id="GAQ24914.1"/>
    </source>
</evidence>
<dbReference type="Proteomes" id="UP000062160">
    <property type="component" value="Unassembled WGS sequence"/>
</dbReference>